<dbReference type="AlphaFoldDB" id="A1ZUM0"/>
<protein>
    <submittedName>
        <fullName evidence="1">Uncharacterized protein</fullName>
    </submittedName>
</protein>
<dbReference type="EMBL" id="AAWS01000041">
    <property type="protein sequence ID" value="EAY25906.1"/>
    <property type="molecule type" value="Genomic_DNA"/>
</dbReference>
<gene>
    <name evidence="1" type="ORF">M23134_00860</name>
</gene>
<sequence length="367" mass="41639">MNEFIFNKPGFSDVINKIPDFESNPLGKKLANALIQKIKVHLSGGFTWEDEPMGAPPENFTPFWGDFRDIFFPELKKSSIYTATDVPYNDIIDKVFATMAPEHWQLLCVALVCLNIRRAKLNLAGEVDLPKVMNAIEELKPRLLGEGGINFQQFYQELYKEQMGEVLQQIPNVIELKKVLTSEPFLSEYNENLQATTKPEAIDWFWYHIWHLFAIKIPEDTTQLSQHIDDVAAAIQRSTGRKISENIGHLKWLNYTQWLTQDNLFHIAQSVLNQARKMVFDDGAQLALTVPHIYPVLFLSKKVQGISPWHNDAPGQVFYTTQATPPSKLGTGLLGKVLSLGKYTGVIGYATSKWLSDDENDPLGINM</sequence>
<comment type="caution">
    <text evidence="1">The sequence shown here is derived from an EMBL/GenBank/DDBJ whole genome shotgun (WGS) entry which is preliminary data.</text>
</comment>
<proteinExistence type="predicted"/>
<evidence type="ECO:0000313" key="2">
    <source>
        <dbReference type="Proteomes" id="UP000004095"/>
    </source>
</evidence>
<dbReference type="Proteomes" id="UP000004095">
    <property type="component" value="Unassembled WGS sequence"/>
</dbReference>
<name>A1ZUM0_MICM2</name>
<evidence type="ECO:0000313" key="1">
    <source>
        <dbReference type="EMBL" id="EAY25906.1"/>
    </source>
</evidence>
<accession>A1ZUM0</accession>
<keyword evidence="2" id="KW-1185">Reference proteome</keyword>
<reference evidence="1 2" key="1">
    <citation type="submission" date="2007-01" db="EMBL/GenBank/DDBJ databases">
        <authorList>
            <person name="Haygood M."/>
            <person name="Podell S."/>
            <person name="Anderson C."/>
            <person name="Hopkinson B."/>
            <person name="Roe K."/>
            <person name="Barbeau K."/>
            <person name="Gaasterland T."/>
            <person name="Ferriera S."/>
            <person name="Johnson J."/>
            <person name="Kravitz S."/>
            <person name="Beeson K."/>
            <person name="Sutton G."/>
            <person name="Rogers Y.-H."/>
            <person name="Friedman R."/>
            <person name="Frazier M."/>
            <person name="Venter J.C."/>
        </authorList>
    </citation>
    <scope>NUCLEOTIDE SEQUENCE [LARGE SCALE GENOMIC DNA]</scope>
    <source>
        <strain evidence="1 2">ATCC 23134</strain>
    </source>
</reference>
<organism evidence="1 2">
    <name type="scientific">Microscilla marina ATCC 23134</name>
    <dbReference type="NCBI Taxonomy" id="313606"/>
    <lineage>
        <taxon>Bacteria</taxon>
        <taxon>Pseudomonadati</taxon>
        <taxon>Bacteroidota</taxon>
        <taxon>Cytophagia</taxon>
        <taxon>Cytophagales</taxon>
        <taxon>Microscillaceae</taxon>
        <taxon>Microscilla</taxon>
    </lineage>
</organism>
<dbReference type="RefSeq" id="WP_002701889.1">
    <property type="nucleotide sequence ID" value="NZ_AAWS01000041.1"/>
</dbReference>